<proteinExistence type="predicted"/>
<dbReference type="EMBL" id="JASTZU010000018">
    <property type="protein sequence ID" value="MDL4839756.1"/>
    <property type="molecule type" value="Genomic_DNA"/>
</dbReference>
<accession>A0ABT7L1N3</accession>
<name>A0ABT7L1N3_9BACI</name>
<organism evidence="1 2">
    <name type="scientific">Aquibacillus rhizosphaerae</name>
    <dbReference type="NCBI Taxonomy" id="3051431"/>
    <lineage>
        <taxon>Bacteria</taxon>
        <taxon>Bacillati</taxon>
        <taxon>Bacillota</taxon>
        <taxon>Bacilli</taxon>
        <taxon>Bacillales</taxon>
        <taxon>Bacillaceae</taxon>
        <taxon>Aquibacillus</taxon>
    </lineage>
</organism>
<gene>
    <name evidence="1" type="ORF">QQS35_04700</name>
</gene>
<evidence type="ECO:0000313" key="1">
    <source>
        <dbReference type="EMBL" id="MDL4839756.1"/>
    </source>
</evidence>
<dbReference type="RefSeq" id="WP_285930709.1">
    <property type="nucleotide sequence ID" value="NZ_JASTZU010000018.1"/>
</dbReference>
<protein>
    <submittedName>
        <fullName evidence="1">DUF2642 domain-containing protein</fullName>
    </submittedName>
</protein>
<comment type="caution">
    <text evidence="1">The sequence shown here is derived from an EMBL/GenBank/DDBJ whole genome shotgun (WGS) entry which is preliminary data.</text>
</comment>
<sequence>MALTNRQTRLLELLNQMTQNLTTNNGLNTDVSLDLPGLDLDANLNVGEGETSTPSPVIPTPTTPTTLREVLLSLVNEQVQITTPFGTITGTLLLVRNDYIAIIENTGDQTLVRMDKIEFVSEL</sequence>
<dbReference type="Proteomes" id="UP001235343">
    <property type="component" value="Unassembled WGS sequence"/>
</dbReference>
<reference evidence="1 2" key="1">
    <citation type="submission" date="2023-06" db="EMBL/GenBank/DDBJ databases">
        <title>Aquibacillus rhizosphaerae LR5S19.</title>
        <authorList>
            <person name="Sun J.-Q."/>
        </authorList>
    </citation>
    <scope>NUCLEOTIDE SEQUENCE [LARGE SCALE GENOMIC DNA]</scope>
    <source>
        <strain evidence="1 2">LR5S19</strain>
    </source>
</reference>
<evidence type="ECO:0000313" key="2">
    <source>
        <dbReference type="Proteomes" id="UP001235343"/>
    </source>
</evidence>
<keyword evidence="2" id="KW-1185">Reference proteome</keyword>